<protein>
    <submittedName>
        <fullName evidence="2">Uncharacterized protein</fullName>
    </submittedName>
</protein>
<dbReference type="Proteomes" id="UP000799757">
    <property type="component" value="Unassembled WGS sequence"/>
</dbReference>
<feature type="region of interest" description="Disordered" evidence="1">
    <location>
        <begin position="320"/>
        <end position="365"/>
    </location>
</feature>
<feature type="compositionally biased region" description="Polar residues" evidence="1">
    <location>
        <begin position="429"/>
        <end position="438"/>
    </location>
</feature>
<reference evidence="2" key="1">
    <citation type="journal article" date="2020" name="Stud. Mycol.">
        <title>101 Dothideomycetes genomes: a test case for predicting lifestyles and emergence of pathogens.</title>
        <authorList>
            <person name="Haridas S."/>
            <person name="Albert R."/>
            <person name="Binder M."/>
            <person name="Bloem J."/>
            <person name="Labutti K."/>
            <person name="Salamov A."/>
            <person name="Andreopoulos B."/>
            <person name="Baker S."/>
            <person name="Barry K."/>
            <person name="Bills G."/>
            <person name="Bluhm B."/>
            <person name="Cannon C."/>
            <person name="Castanera R."/>
            <person name="Culley D."/>
            <person name="Daum C."/>
            <person name="Ezra D."/>
            <person name="Gonzalez J."/>
            <person name="Henrissat B."/>
            <person name="Kuo A."/>
            <person name="Liang C."/>
            <person name="Lipzen A."/>
            <person name="Lutzoni F."/>
            <person name="Magnuson J."/>
            <person name="Mondo S."/>
            <person name="Nolan M."/>
            <person name="Ohm R."/>
            <person name="Pangilinan J."/>
            <person name="Park H.-J."/>
            <person name="Ramirez L."/>
            <person name="Alfaro M."/>
            <person name="Sun H."/>
            <person name="Tritt A."/>
            <person name="Yoshinaga Y."/>
            <person name="Zwiers L.-H."/>
            <person name="Turgeon B."/>
            <person name="Goodwin S."/>
            <person name="Spatafora J."/>
            <person name="Crous P."/>
            <person name="Grigoriev I."/>
        </authorList>
    </citation>
    <scope>NUCLEOTIDE SEQUENCE</scope>
    <source>
        <strain evidence="2">CBS 109.77</strain>
    </source>
</reference>
<evidence type="ECO:0000313" key="2">
    <source>
        <dbReference type="EMBL" id="KAF2800624.1"/>
    </source>
</evidence>
<keyword evidence="3" id="KW-1185">Reference proteome</keyword>
<evidence type="ECO:0000313" key="3">
    <source>
        <dbReference type="Proteomes" id="UP000799757"/>
    </source>
</evidence>
<gene>
    <name evidence="2" type="ORF">K505DRAFT_345121</name>
</gene>
<accession>A0A6A6XY00</accession>
<proteinExistence type="predicted"/>
<feature type="compositionally biased region" description="Basic and acidic residues" evidence="1">
    <location>
        <begin position="320"/>
        <end position="330"/>
    </location>
</feature>
<feature type="region of interest" description="Disordered" evidence="1">
    <location>
        <begin position="424"/>
        <end position="451"/>
    </location>
</feature>
<dbReference type="EMBL" id="MU001745">
    <property type="protein sequence ID" value="KAF2800624.1"/>
    <property type="molecule type" value="Genomic_DNA"/>
</dbReference>
<feature type="compositionally biased region" description="Basic and acidic residues" evidence="1">
    <location>
        <begin position="337"/>
        <end position="351"/>
    </location>
</feature>
<sequence>MSPAHSRNPSEETNASTSYNMILEHVLQYPGSYEIPLRTMYTLNCAPRAQPLPKDLSRAPTPTGSSSISPVSGQFAWGEAESATMNFTSQLMGHIGSLPSQPSSLPPTFIISFASRCFHPCLALVDFPQALTALDYLRDLETRRRKEVAAAFERVKIREDNFAADVEAVSERFPGIALWAKNIDGKDKKAELLYSQLWLGLRRWIMINELSLEPFNKLNCMGMLNTLLPPQPPQGGAKLPTPYLTHQLLKEERDGFFDYIRMVQKNGPSVLQRVMDMNKGPEEENGWSSVQQNVDKYLRVAKNMIDDCMSTLGTDDFRPVEEARKGKKTDSGVSFGSERRPSTVPNAEEKPLPVSPPDSKPAVKSLSTLERISREFKRMRVKTRPDVEEIVKIDRRPSAADLVPVPGENKPRKTIKKARSFANLGNLRGGNSSSTSLAGSRKNSEVVPFDAEEMKRHRMLYESATTKPSKN</sequence>
<name>A0A6A6XY00_9PLEO</name>
<organism evidence="2 3">
    <name type="scientific">Melanomma pulvis-pyrius CBS 109.77</name>
    <dbReference type="NCBI Taxonomy" id="1314802"/>
    <lineage>
        <taxon>Eukaryota</taxon>
        <taxon>Fungi</taxon>
        <taxon>Dikarya</taxon>
        <taxon>Ascomycota</taxon>
        <taxon>Pezizomycotina</taxon>
        <taxon>Dothideomycetes</taxon>
        <taxon>Pleosporomycetidae</taxon>
        <taxon>Pleosporales</taxon>
        <taxon>Melanommataceae</taxon>
        <taxon>Melanomma</taxon>
    </lineage>
</organism>
<dbReference type="AlphaFoldDB" id="A0A6A6XY00"/>
<evidence type="ECO:0000256" key="1">
    <source>
        <dbReference type="SAM" id="MobiDB-lite"/>
    </source>
</evidence>
<dbReference type="OrthoDB" id="3533623at2759"/>